<sequence>MHSLDGSEYTLHIPENFDPSTINIPEVPDDIIFPDELNRYLREQIRYYVHENGMLQKNLADTEDKYNNCKRKVVDLESKLKYYENDNSDNKSVMHSTQVASLKIVELSKKIREKNAEVEALKTKNSKLQQVILELREKPNDEEDEKESEENPTKELQETVKKLEDKLSYTSTKLTEAKNTNFQLKNDLKLANKWLHQEIGESFESLQSLTNTNGGWRGRAQIIIDLQQKKQRLRTSQDKVSKSTINSVTSKSESKISLLSKENDELKTLYDELKKKHEAAKARCKVLENECILIKSKYNMVKEQSERDQDIITTLSAQISNTREMKKDILKERGAVINRIQKENDALAKQIEEYKATIRKIKEELQQSNIEMERLNSMKSCRECGDHHQKDQRLSRLEAERQKLLELAELQNSRLAAERDAHLKTQASLRQEKQRAARAEANAARIELESNTSRSSYSTASSSKQLEFTLKDQLELAEENVKALKTRLEIEQLERKSDLQEFAKALQSFEGKTDC</sequence>
<dbReference type="GO" id="GO:0031122">
    <property type="term" value="P:cytoplasmic microtubule organization"/>
    <property type="evidence" value="ECO:0007669"/>
    <property type="project" value="TreeGrafter"/>
</dbReference>
<accession>A0AAV8WEA2</accession>
<feature type="compositionally biased region" description="Low complexity" evidence="2">
    <location>
        <begin position="439"/>
        <end position="462"/>
    </location>
</feature>
<keyword evidence="1" id="KW-0175">Coiled coil</keyword>
<dbReference type="Proteomes" id="UP001159042">
    <property type="component" value="Unassembled WGS sequence"/>
</dbReference>
<evidence type="ECO:0000313" key="4">
    <source>
        <dbReference type="Proteomes" id="UP001159042"/>
    </source>
</evidence>
<protein>
    <recommendedName>
        <fullName evidence="5">Coiled-coil domain-containing protein 13</fullName>
    </recommendedName>
</protein>
<proteinExistence type="predicted"/>
<dbReference type="EMBL" id="JANEYG010000003">
    <property type="protein sequence ID" value="KAJ8924465.1"/>
    <property type="molecule type" value="Genomic_DNA"/>
</dbReference>
<evidence type="ECO:0000256" key="1">
    <source>
        <dbReference type="SAM" id="Coils"/>
    </source>
</evidence>
<dbReference type="PANTHER" id="PTHR31935:SF1">
    <property type="entry name" value="COILED-COIL DOMAIN-CONTAINING PROTEIN 13"/>
    <property type="match status" value="1"/>
</dbReference>
<feature type="region of interest" description="Disordered" evidence="2">
    <location>
        <begin position="135"/>
        <end position="160"/>
    </location>
</feature>
<evidence type="ECO:0000313" key="3">
    <source>
        <dbReference type="EMBL" id="KAJ8924465.1"/>
    </source>
</evidence>
<reference evidence="3 4" key="1">
    <citation type="journal article" date="2023" name="Insect Mol. Biol.">
        <title>Genome sequencing provides insights into the evolution of gene families encoding plant cell wall-degrading enzymes in longhorned beetles.</title>
        <authorList>
            <person name="Shin N.R."/>
            <person name="Okamura Y."/>
            <person name="Kirsch R."/>
            <person name="Pauchet Y."/>
        </authorList>
    </citation>
    <scope>NUCLEOTIDE SEQUENCE [LARGE SCALE GENOMIC DNA]</scope>
    <source>
        <strain evidence="3">EAD_L_NR</strain>
    </source>
</reference>
<name>A0AAV8WEA2_9CUCU</name>
<dbReference type="InterPro" id="IPR038929">
    <property type="entry name" value="CCDC13"/>
</dbReference>
<feature type="coiled-coil region" evidence="1">
    <location>
        <begin position="256"/>
        <end position="290"/>
    </location>
</feature>
<comment type="caution">
    <text evidence="3">The sequence shown here is derived from an EMBL/GenBank/DDBJ whole genome shotgun (WGS) entry which is preliminary data.</text>
</comment>
<feature type="compositionally biased region" description="Basic and acidic residues" evidence="2">
    <location>
        <begin position="149"/>
        <end position="160"/>
    </location>
</feature>
<dbReference type="GO" id="GO:1905515">
    <property type="term" value="P:non-motile cilium assembly"/>
    <property type="evidence" value="ECO:0007669"/>
    <property type="project" value="TreeGrafter"/>
</dbReference>
<dbReference type="GO" id="GO:0034451">
    <property type="term" value="C:centriolar satellite"/>
    <property type="evidence" value="ECO:0007669"/>
    <property type="project" value="TreeGrafter"/>
</dbReference>
<dbReference type="AlphaFoldDB" id="A0AAV8WEA2"/>
<gene>
    <name evidence="3" type="ORF">NQ315_007262</name>
</gene>
<evidence type="ECO:0000256" key="2">
    <source>
        <dbReference type="SAM" id="MobiDB-lite"/>
    </source>
</evidence>
<feature type="region of interest" description="Disordered" evidence="2">
    <location>
        <begin position="427"/>
        <end position="462"/>
    </location>
</feature>
<dbReference type="PANTHER" id="PTHR31935">
    <property type="entry name" value="COILED-COIL DOMAIN-CONTAINING PROTEIN 13"/>
    <property type="match status" value="1"/>
</dbReference>
<evidence type="ECO:0008006" key="5">
    <source>
        <dbReference type="Google" id="ProtNLM"/>
    </source>
</evidence>
<organism evidence="3 4">
    <name type="scientific">Exocentrus adspersus</name>
    <dbReference type="NCBI Taxonomy" id="1586481"/>
    <lineage>
        <taxon>Eukaryota</taxon>
        <taxon>Metazoa</taxon>
        <taxon>Ecdysozoa</taxon>
        <taxon>Arthropoda</taxon>
        <taxon>Hexapoda</taxon>
        <taxon>Insecta</taxon>
        <taxon>Pterygota</taxon>
        <taxon>Neoptera</taxon>
        <taxon>Endopterygota</taxon>
        <taxon>Coleoptera</taxon>
        <taxon>Polyphaga</taxon>
        <taxon>Cucujiformia</taxon>
        <taxon>Chrysomeloidea</taxon>
        <taxon>Cerambycidae</taxon>
        <taxon>Lamiinae</taxon>
        <taxon>Acanthocinini</taxon>
        <taxon>Exocentrus</taxon>
    </lineage>
</organism>
<keyword evidence="4" id="KW-1185">Reference proteome</keyword>